<sequence>MVTSRNKKNDWWYKKTRDFQRTFKNCWDAFEHELTGYPDHEVGIKGKAIRSYALGVFNMLLEELADPLSEQGIEQERDWKQALSRPLLLLRGVPLDEEGYFDIDGSLMTKDSLLQAVLDKRSLKDALNDHLERNDFRLAELVIQELQDSGDHQAAELYQEFEELESSACLMLKDKIDHTRNLIVQATIDHVLTEELRSELEGQLLSIEEQKTRQFYLLFQELDEIAENISNLRGERHESLRDNIKQLCSDLDNRAAISGEQNNLVIAKRHLERSEGALRNGDLALADEFVHYAERAIDTGMEIEVEEESDKVKYVEEFAGVINGLNNYLEAEEHRSPRGLVESLSKGKSEAGLDMKRVPGARYKEIKSGLDAWLNIKRYKKVRKNAGLLGEQLRKLMEYAGFQRPQVEYKDGGSKSFYYKATMYAGKLSPLADFGSQRNGVYDIVLVYSRPHAETIGNILHTYGVFSNCPIVIFTGRMNVVQRREWSNYCRREGLTALLVDELLLYYLASQRESRLPALISCGAAWGYLIPYRSFGVIPPEIFKGRNLMVKELAEPGGSCIVYGGRQFGKTVILHMVQREYDNPEREVSVIYDDIKPLGDPQGHYHPEDLWNRLREMLIRRGILYKGVRHDREHISQKIIEKLNKNKTMQVIVLLDESDNFLAADAKHNFEEVHELRRIMDQTERRFKVVFCGLHSVQRYCSGQNHPFAQMMSRPLVIGPLEPAEARSLITEPMEAIGFSFDGDESRDAVLRILCYTNYHPALIQYFCGELVKLVRKRQQEPPYQVTITDVEGIYRREDVRSFMRERFNWTLDLDIRYQVMVYSMIAKQLHDKDGYRREFTVSEALDCATYWWSRGFAAVSLDEAKALLDELIGLGVLVKRINGKYRLKNGNVVRALGSEQEISERLINMAEQPAPDTVEDARCYRLKLNSEERSPLTVQQSNELTKTCSGVGIVFGSAATGITAVPHTLKFLMGSNFSERCQPLPPDIVTLDQLFRLFSNSISRKQAGSDLFYTFASDIPILDASLVDTICDTSRFLSKYSRRSSIVRWVLIFDAVAIRRWFEESPENWMEVESQIDAVVYLMRWDQEMIKKYLADRDILATPLVVEKIYEVTGGWPYLLNELWKLMKDPANIQDPRKPADLLKERLADNADGIADGFLAALGVDEVECGLEMVNMFKELGSISRNEIDDGIKTYGNAKLLDLSREKVGVSLETLHRLNVLVESEAGLEVEAIAAGVIGKR</sequence>
<dbReference type="InterPro" id="IPR027417">
    <property type="entry name" value="P-loop_NTPase"/>
</dbReference>
<evidence type="ECO:0000313" key="3">
    <source>
        <dbReference type="Proteomes" id="UP000046155"/>
    </source>
</evidence>
<evidence type="ECO:0000259" key="1">
    <source>
        <dbReference type="Pfam" id="PF13401"/>
    </source>
</evidence>
<dbReference type="Proteomes" id="UP000046155">
    <property type="component" value="Unassembled WGS sequence"/>
</dbReference>
<accession>A0A0B7MJX9</accession>
<dbReference type="InterPro" id="IPR049945">
    <property type="entry name" value="AAA_22"/>
</dbReference>
<dbReference type="EMBL" id="CDRZ01000282">
    <property type="protein sequence ID" value="CEO90335.1"/>
    <property type="molecule type" value="Genomic_DNA"/>
</dbReference>
<dbReference type="SUPFAM" id="SSF52540">
    <property type="entry name" value="P-loop containing nucleoside triphosphate hydrolases"/>
    <property type="match status" value="1"/>
</dbReference>
<reference evidence="3" key="1">
    <citation type="submission" date="2015-01" db="EMBL/GenBank/DDBJ databases">
        <authorList>
            <person name="Manzoor Shahid"/>
            <person name="Zubair Saima"/>
        </authorList>
    </citation>
    <scope>NUCLEOTIDE SEQUENCE [LARGE SCALE GENOMIC DNA]</scope>
    <source>
        <strain evidence="3">Sp3</strain>
    </source>
</reference>
<feature type="domain" description="ORC1/DEAH AAA+ ATPase" evidence="1">
    <location>
        <begin position="557"/>
        <end position="698"/>
    </location>
</feature>
<dbReference type="GO" id="GO:0016887">
    <property type="term" value="F:ATP hydrolysis activity"/>
    <property type="evidence" value="ECO:0007669"/>
    <property type="project" value="InterPro"/>
</dbReference>
<organism evidence="2 3">
    <name type="scientific">Syntrophaceticus schinkii</name>
    <dbReference type="NCBI Taxonomy" id="499207"/>
    <lineage>
        <taxon>Bacteria</taxon>
        <taxon>Bacillati</taxon>
        <taxon>Bacillota</taxon>
        <taxon>Clostridia</taxon>
        <taxon>Thermoanaerobacterales</taxon>
        <taxon>Thermoanaerobacterales Family III. Incertae Sedis</taxon>
        <taxon>Syntrophaceticus</taxon>
    </lineage>
</organism>
<dbReference type="Gene3D" id="3.40.50.300">
    <property type="entry name" value="P-loop containing nucleotide triphosphate hydrolases"/>
    <property type="match status" value="1"/>
</dbReference>
<name>A0A0B7MJX9_9FIRM</name>
<keyword evidence="3" id="KW-1185">Reference proteome</keyword>
<proteinExistence type="predicted"/>
<evidence type="ECO:0000313" key="2">
    <source>
        <dbReference type="EMBL" id="CEO90335.1"/>
    </source>
</evidence>
<protein>
    <recommendedName>
        <fullName evidence="1">ORC1/DEAH AAA+ ATPase domain-containing protein</fullName>
    </recommendedName>
</protein>
<dbReference type="Pfam" id="PF13401">
    <property type="entry name" value="AAA_22"/>
    <property type="match status" value="1"/>
</dbReference>
<gene>
    <name evidence="2" type="ORF">SSCH_810007</name>
</gene>
<dbReference type="AlphaFoldDB" id="A0A0B7MJX9"/>